<comment type="caution">
    <text evidence="2">The sequence shown here is derived from an EMBL/GenBank/DDBJ whole genome shotgun (WGS) entry which is preliminary data.</text>
</comment>
<gene>
    <name evidence="2" type="ORF">TEA_010182</name>
</gene>
<evidence type="ECO:0000256" key="1">
    <source>
        <dbReference type="SAM" id="MobiDB-lite"/>
    </source>
</evidence>
<protein>
    <recommendedName>
        <fullName evidence="4">Transposase MuDR plant domain-containing protein</fullName>
    </recommendedName>
</protein>
<evidence type="ECO:0008006" key="4">
    <source>
        <dbReference type="Google" id="ProtNLM"/>
    </source>
</evidence>
<feature type="compositionally biased region" description="Acidic residues" evidence="1">
    <location>
        <begin position="269"/>
        <end position="293"/>
    </location>
</feature>
<accession>A0A4S4D2D0</accession>
<sequence>MCLLDWRAKSKECVLLIIPCLRAIMGGLIQENLQGFEVTVCWFSRGQCDGVAYLAVQTLGPPLVCRDVGCVFCFGMGVVVVLCFDNMCITLVCRLAVYCIVEMIALTCFSHNRNDADKENMVSLARLSGCNASTSSFSYEASNIQTTFTSHFMRYGSVSCDTNRLSDVSNIYDEQDMLAKFCSHVEKVFLSAPWVNGIRYVRKSFEGGAAEFRTILRKYVVECGFRFKNVKNDSVQITTICMMQESRGCMSGSSDIKSNEEDSVGNYDIDSDPSEEVESPVEDYEPESDLEEIVPIEDYESEPEPEEIAPMYNPLEIIVIKSDTKEESVEGNTDKSTGDIGVVFEN</sequence>
<reference evidence="2 3" key="1">
    <citation type="journal article" date="2018" name="Proc. Natl. Acad. Sci. U.S.A.">
        <title>Draft genome sequence of Camellia sinensis var. sinensis provides insights into the evolution of the tea genome and tea quality.</title>
        <authorList>
            <person name="Wei C."/>
            <person name="Yang H."/>
            <person name="Wang S."/>
            <person name="Zhao J."/>
            <person name="Liu C."/>
            <person name="Gao L."/>
            <person name="Xia E."/>
            <person name="Lu Y."/>
            <person name="Tai Y."/>
            <person name="She G."/>
            <person name="Sun J."/>
            <person name="Cao H."/>
            <person name="Tong W."/>
            <person name="Gao Q."/>
            <person name="Li Y."/>
            <person name="Deng W."/>
            <person name="Jiang X."/>
            <person name="Wang W."/>
            <person name="Chen Q."/>
            <person name="Zhang S."/>
            <person name="Li H."/>
            <person name="Wu J."/>
            <person name="Wang P."/>
            <person name="Li P."/>
            <person name="Shi C."/>
            <person name="Zheng F."/>
            <person name="Jian J."/>
            <person name="Huang B."/>
            <person name="Shan D."/>
            <person name="Shi M."/>
            <person name="Fang C."/>
            <person name="Yue Y."/>
            <person name="Li F."/>
            <person name="Li D."/>
            <person name="Wei S."/>
            <person name="Han B."/>
            <person name="Jiang C."/>
            <person name="Yin Y."/>
            <person name="Xia T."/>
            <person name="Zhang Z."/>
            <person name="Bennetzen J.L."/>
            <person name="Zhao S."/>
            <person name="Wan X."/>
        </authorList>
    </citation>
    <scope>NUCLEOTIDE SEQUENCE [LARGE SCALE GENOMIC DNA]</scope>
    <source>
        <strain evidence="3">cv. Shuchazao</strain>
        <tissue evidence="2">Leaf</tissue>
    </source>
</reference>
<name>A0A4S4D2D0_CAMSN</name>
<feature type="compositionally biased region" description="Basic and acidic residues" evidence="1">
    <location>
        <begin position="324"/>
        <end position="337"/>
    </location>
</feature>
<evidence type="ECO:0000313" key="3">
    <source>
        <dbReference type="Proteomes" id="UP000306102"/>
    </source>
</evidence>
<feature type="region of interest" description="Disordered" evidence="1">
    <location>
        <begin position="324"/>
        <end position="346"/>
    </location>
</feature>
<dbReference type="EMBL" id="SDRB02012978">
    <property type="protein sequence ID" value="THF96247.1"/>
    <property type="molecule type" value="Genomic_DNA"/>
</dbReference>
<proteinExistence type="predicted"/>
<keyword evidence="3" id="KW-1185">Reference proteome</keyword>
<dbReference type="AlphaFoldDB" id="A0A4S4D2D0"/>
<feature type="region of interest" description="Disordered" evidence="1">
    <location>
        <begin position="248"/>
        <end position="293"/>
    </location>
</feature>
<organism evidence="2 3">
    <name type="scientific">Camellia sinensis var. sinensis</name>
    <name type="common">China tea</name>
    <dbReference type="NCBI Taxonomy" id="542762"/>
    <lineage>
        <taxon>Eukaryota</taxon>
        <taxon>Viridiplantae</taxon>
        <taxon>Streptophyta</taxon>
        <taxon>Embryophyta</taxon>
        <taxon>Tracheophyta</taxon>
        <taxon>Spermatophyta</taxon>
        <taxon>Magnoliopsida</taxon>
        <taxon>eudicotyledons</taxon>
        <taxon>Gunneridae</taxon>
        <taxon>Pentapetalae</taxon>
        <taxon>asterids</taxon>
        <taxon>Ericales</taxon>
        <taxon>Theaceae</taxon>
        <taxon>Camellia</taxon>
    </lineage>
</organism>
<dbReference type="Proteomes" id="UP000306102">
    <property type="component" value="Unassembled WGS sequence"/>
</dbReference>
<evidence type="ECO:0000313" key="2">
    <source>
        <dbReference type="EMBL" id="THF96247.1"/>
    </source>
</evidence>